<comment type="similarity">
    <text evidence="2">Belongs to the plant LTP family.</text>
</comment>
<evidence type="ECO:0000259" key="11">
    <source>
        <dbReference type="SMART" id="SM00499"/>
    </source>
</evidence>
<feature type="compositionally biased region" description="Low complexity" evidence="9">
    <location>
        <begin position="106"/>
        <end position="151"/>
    </location>
</feature>
<feature type="signal peptide" evidence="10">
    <location>
        <begin position="1"/>
        <end position="24"/>
    </location>
</feature>
<dbReference type="Gene3D" id="1.10.110.10">
    <property type="entry name" value="Plant lipid-transfer and hydrophobic proteins"/>
    <property type="match status" value="1"/>
</dbReference>
<gene>
    <name evidence="12" type="ORF">RJ641_031066</name>
</gene>
<dbReference type="InterPro" id="IPR000528">
    <property type="entry name" value="Plant_nsLTP"/>
</dbReference>
<evidence type="ECO:0000256" key="8">
    <source>
        <dbReference type="ARBA" id="ARBA00023288"/>
    </source>
</evidence>
<evidence type="ECO:0000256" key="7">
    <source>
        <dbReference type="ARBA" id="ARBA00023180"/>
    </source>
</evidence>
<keyword evidence="4" id="KW-0336">GPI-anchor</keyword>
<reference evidence="12 13" key="1">
    <citation type="submission" date="2023-12" db="EMBL/GenBank/DDBJ databases">
        <title>A high-quality genome assembly for Dillenia turbinata (Dilleniales).</title>
        <authorList>
            <person name="Chanderbali A."/>
        </authorList>
    </citation>
    <scope>NUCLEOTIDE SEQUENCE [LARGE SCALE GENOMIC DNA]</scope>
    <source>
        <strain evidence="12">LSX21</strain>
        <tissue evidence="12">Leaf</tissue>
    </source>
</reference>
<keyword evidence="6" id="KW-1015">Disulfide bond</keyword>
<feature type="chain" id="PRO_5042843324" evidence="10">
    <location>
        <begin position="25"/>
        <end position="151"/>
    </location>
</feature>
<dbReference type="SUPFAM" id="SSF47699">
    <property type="entry name" value="Bifunctional inhibitor/lipid-transfer protein/seed storage 2S albumin"/>
    <property type="match status" value="1"/>
</dbReference>
<evidence type="ECO:0000313" key="12">
    <source>
        <dbReference type="EMBL" id="KAK6937558.1"/>
    </source>
</evidence>
<keyword evidence="7" id="KW-0325">Glycoprotein</keyword>
<dbReference type="PANTHER" id="PTHR33044">
    <property type="entry name" value="BIFUNCTIONAL INHIBITOR/LIPID-TRANSFER PROTEIN/SEED STORAGE 2S ALBUMIN SUPERFAMILY PROTEIN-RELATED"/>
    <property type="match status" value="1"/>
</dbReference>
<dbReference type="AlphaFoldDB" id="A0AAN8W0B1"/>
<keyword evidence="4" id="KW-0472">Membrane</keyword>
<dbReference type="GO" id="GO:0098552">
    <property type="term" value="C:side of membrane"/>
    <property type="evidence" value="ECO:0007669"/>
    <property type="project" value="UniProtKB-KW"/>
</dbReference>
<evidence type="ECO:0000256" key="2">
    <source>
        <dbReference type="ARBA" id="ARBA00009748"/>
    </source>
</evidence>
<evidence type="ECO:0000256" key="10">
    <source>
        <dbReference type="SAM" id="SignalP"/>
    </source>
</evidence>
<proteinExistence type="inferred from homology"/>
<dbReference type="CDD" id="cd00010">
    <property type="entry name" value="AAI_LTSS"/>
    <property type="match status" value="1"/>
</dbReference>
<comment type="subcellular location">
    <subcellularLocation>
        <location evidence="1">Cell membrane</location>
        <topology evidence="1">Lipid-anchor</topology>
        <topology evidence="1">GPI-anchor</topology>
    </subcellularLocation>
</comment>
<dbReference type="SMART" id="SM00499">
    <property type="entry name" value="AAI"/>
    <property type="match status" value="1"/>
</dbReference>
<evidence type="ECO:0000256" key="5">
    <source>
        <dbReference type="ARBA" id="ARBA00022729"/>
    </source>
</evidence>
<dbReference type="InterPro" id="IPR036312">
    <property type="entry name" value="Bifun_inhib/LTP/seed_sf"/>
</dbReference>
<keyword evidence="3" id="KW-1003">Cell membrane</keyword>
<dbReference type="GO" id="GO:0005886">
    <property type="term" value="C:plasma membrane"/>
    <property type="evidence" value="ECO:0007669"/>
    <property type="project" value="UniProtKB-SubCell"/>
</dbReference>
<feature type="region of interest" description="Disordered" evidence="9">
    <location>
        <begin position="100"/>
        <end position="151"/>
    </location>
</feature>
<dbReference type="InterPro" id="IPR016140">
    <property type="entry name" value="Bifunc_inhib/LTP/seed_store"/>
</dbReference>
<protein>
    <submittedName>
        <fullName evidence="12">Bifunctional inhibitor/plant lipid transfer protein/seed storage helical domain</fullName>
    </submittedName>
</protein>
<evidence type="ECO:0000256" key="4">
    <source>
        <dbReference type="ARBA" id="ARBA00022622"/>
    </source>
</evidence>
<evidence type="ECO:0000256" key="3">
    <source>
        <dbReference type="ARBA" id="ARBA00022475"/>
    </source>
</evidence>
<keyword evidence="5 10" id="KW-0732">Signal</keyword>
<accession>A0AAN8W0B1</accession>
<evidence type="ECO:0000256" key="1">
    <source>
        <dbReference type="ARBA" id="ARBA00004609"/>
    </source>
</evidence>
<name>A0AAN8W0B1_9MAGN</name>
<dbReference type="EMBL" id="JBAMMX010000006">
    <property type="protein sequence ID" value="KAK6937558.1"/>
    <property type="molecule type" value="Genomic_DNA"/>
</dbReference>
<keyword evidence="8" id="KW-0449">Lipoprotein</keyword>
<feature type="domain" description="Bifunctional inhibitor/plant lipid transfer protein/seed storage helical" evidence="11">
    <location>
        <begin position="28"/>
        <end position="102"/>
    </location>
</feature>
<evidence type="ECO:0000256" key="9">
    <source>
        <dbReference type="SAM" id="MobiDB-lite"/>
    </source>
</evidence>
<dbReference type="Pfam" id="PF14368">
    <property type="entry name" value="LTP_2"/>
    <property type="match status" value="1"/>
</dbReference>
<dbReference type="PRINTS" id="PR00382">
    <property type="entry name" value="LIPIDTRNSFER"/>
</dbReference>
<organism evidence="12 13">
    <name type="scientific">Dillenia turbinata</name>
    <dbReference type="NCBI Taxonomy" id="194707"/>
    <lineage>
        <taxon>Eukaryota</taxon>
        <taxon>Viridiplantae</taxon>
        <taxon>Streptophyta</taxon>
        <taxon>Embryophyta</taxon>
        <taxon>Tracheophyta</taxon>
        <taxon>Spermatophyta</taxon>
        <taxon>Magnoliopsida</taxon>
        <taxon>eudicotyledons</taxon>
        <taxon>Gunneridae</taxon>
        <taxon>Pentapetalae</taxon>
        <taxon>Dilleniales</taxon>
        <taxon>Dilleniaceae</taxon>
        <taxon>Dillenia</taxon>
    </lineage>
</organism>
<evidence type="ECO:0000256" key="6">
    <source>
        <dbReference type="ARBA" id="ARBA00023157"/>
    </source>
</evidence>
<evidence type="ECO:0000313" key="13">
    <source>
        <dbReference type="Proteomes" id="UP001370490"/>
    </source>
</evidence>
<dbReference type="InterPro" id="IPR043325">
    <property type="entry name" value="LTSS"/>
</dbReference>
<dbReference type="GO" id="GO:0008289">
    <property type="term" value="F:lipid binding"/>
    <property type="evidence" value="ECO:0007669"/>
    <property type="project" value="InterPro"/>
</dbReference>
<feature type="non-terminal residue" evidence="12">
    <location>
        <position position="151"/>
    </location>
</feature>
<keyword evidence="13" id="KW-1185">Reference proteome</keyword>
<dbReference type="GO" id="GO:0006869">
    <property type="term" value="P:lipid transport"/>
    <property type="evidence" value="ECO:0007669"/>
    <property type="project" value="InterPro"/>
</dbReference>
<dbReference type="Proteomes" id="UP001370490">
    <property type="component" value="Unassembled WGS sequence"/>
</dbReference>
<comment type="caution">
    <text evidence="12">The sequence shown here is derived from an EMBL/GenBank/DDBJ whole genome shotgun (WGS) entry which is preliminary data.</text>
</comment>
<sequence length="151" mass="15181">MASKRIEMRLALALVTLFWASALAQSGCTSALMGLSPCLNYVNGNSATPSSLCCSQLSNVVQSQPVCLCPLLNGGSSSPGITINQTHALELPVACNVKTSPTVKDSPSTAPTPVPATESSPAGTSNETPASLTTPSTSSEAPTTAVPSSST</sequence>